<evidence type="ECO:0000313" key="7">
    <source>
        <dbReference type="EMBL" id="KXS20166.1"/>
    </source>
</evidence>
<dbReference type="GO" id="GO:0000028">
    <property type="term" value="P:ribosomal small subunit assembly"/>
    <property type="evidence" value="ECO:0007669"/>
    <property type="project" value="TreeGrafter"/>
</dbReference>
<dbReference type="GO" id="GO:0000920">
    <property type="term" value="P:septum digestion after cytokinesis"/>
    <property type="evidence" value="ECO:0007669"/>
    <property type="project" value="EnsemblFungi"/>
</dbReference>
<dbReference type="PANTHER" id="PTHR19858">
    <property type="entry name" value="WD40 REPEAT PROTEIN"/>
    <property type="match status" value="1"/>
</dbReference>
<evidence type="ECO:0000256" key="2">
    <source>
        <dbReference type="ARBA" id="ARBA00022574"/>
    </source>
</evidence>
<feature type="domain" description="Small-subunit processome Utp12" evidence="6">
    <location>
        <begin position="786"/>
        <end position="852"/>
    </location>
</feature>
<dbReference type="Pfam" id="PF04003">
    <property type="entry name" value="Utp12"/>
    <property type="match status" value="1"/>
</dbReference>
<dbReference type="InterPro" id="IPR020472">
    <property type="entry name" value="WD40_PAC1"/>
</dbReference>
<dbReference type="GO" id="GO:0034388">
    <property type="term" value="C:Pwp2p-containing subcomplex of 90S preribosome"/>
    <property type="evidence" value="ECO:0007669"/>
    <property type="project" value="EnsemblFungi"/>
</dbReference>
<dbReference type="SMART" id="SM00320">
    <property type="entry name" value="WD40"/>
    <property type="match status" value="12"/>
</dbReference>
<dbReference type="SUPFAM" id="SSF50978">
    <property type="entry name" value="WD40 repeat-like"/>
    <property type="match status" value="2"/>
</dbReference>
<dbReference type="PRINTS" id="PR00320">
    <property type="entry name" value="GPROTEINBRPT"/>
</dbReference>
<gene>
    <name evidence="7" type="ORF">M427DRAFT_152073</name>
</gene>
<feature type="repeat" description="WD" evidence="4">
    <location>
        <begin position="376"/>
        <end position="417"/>
    </location>
</feature>
<feature type="repeat" description="WD" evidence="4">
    <location>
        <begin position="504"/>
        <end position="538"/>
    </location>
</feature>
<dbReference type="CDD" id="cd00200">
    <property type="entry name" value="WD40"/>
    <property type="match status" value="1"/>
</dbReference>
<dbReference type="SUPFAM" id="SSF63829">
    <property type="entry name" value="Calcium-dependent phosphotriesterase"/>
    <property type="match status" value="1"/>
</dbReference>
<dbReference type="InterPro" id="IPR001680">
    <property type="entry name" value="WD40_rpt"/>
</dbReference>
<dbReference type="PROSITE" id="PS50294">
    <property type="entry name" value="WD_REPEATS_REGION"/>
    <property type="match status" value="3"/>
</dbReference>
<evidence type="ECO:0000256" key="4">
    <source>
        <dbReference type="PROSITE-ProRule" id="PRU00221"/>
    </source>
</evidence>
<dbReference type="AlphaFoldDB" id="A0A139ATU5"/>
<dbReference type="PROSITE" id="PS50082">
    <property type="entry name" value="WD_REPEATS_2"/>
    <property type="match status" value="5"/>
</dbReference>
<dbReference type="GO" id="GO:0000472">
    <property type="term" value="P:endonucleolytic cleavage to generate mature 5'-end of SSU-rRNA from (SSU-rRNA, 5.8S rRNA, LSU-rRNA)"/>
    <property type="evidence" value="ECO:0007669"/>
    <property type="project" value="EnsemblFungi"/>
</dbReference>
<name>A0A139ATU5_GONPJ</name>
<keyword evidence="8" id="KW-1185">Reference proteome</keyword>
<feature type="region of interest" description="Disordered" evidence="5">
    <location>
        <begin position="693"/>
        <end position="713"/>
    </location>
</feature>
<keyword evidence="3" id="KW-0677">Repeat</keyword>
<comment type="similarity">
    <text evidence="1">Belongs to the WD repeat PWP2 family.</text>
</comment>
<dbReference type="GO" id="GO:0000480">
    <property type="term" value="P:endonucleolytic cleavage in 5'-ETS of tricistronic rRNA transcript (SSU-rRNA, 5.8S rRNA, LSU-rRNA)"/>
    <property type="evidence" value="ECO:0007669"/>
    <property type="project" value="EnsemblFungi"/>
</dbReference>
<feature type="repeat" description="WD" evidence="4">
    <location>
        <begin position="418"/>
        <end position="459"/>
    </location>
</feature>
<dbReference type="OrthoDB" id="3142434at2759"/>
<dbReference type="GO" id="GO:0032040">
    <property type="term" value="C:small-subunit processome"/>
    <property type="evidence" value="ECO:0007669"/>
    <property type="project" value="EnsemblFungi"/>
</dbReference>
<dbReference type="InterPro" id="IPR036322">
    <property type="entry name" value="WD40_repeat_dom_sf"/>
</dbReference>
<dbReference type="InterPro" id="IPR019775">
    <property type="entry name" value="WD40_repeat_CS"/>
</dbReference>
<evidence type="ECO:0000313" key="8">
    <source>
        <dbReference type="Proteomes" id="UP000070544"/>
    </source>
</evidence>
<dbReference type="GO" id="GO:0000447">
    <property type="term" value="P:endonucleolytic cleavage in ITS1 to separate SSU-rRNA from 5.8S rRNA and LSU-rRNA from tricistronic rRNA transcript (SSU-rRNA, 5.8S rRNA, LSU-rRNA)"/>
    <property type="evidence" value="ECO:0007669"/>
    <property type="project" value="EnsemblFungi"/>
</dbReference>
<dbReference type="InterPro" id="IPR007148">
    <property type="entry name" value="SSU_processome_Utp12"/>
</dbReference>
<organism evidence="7 8">
    <name type="scientific">Gonapodya prolifera (strain JEL478)</name>
    <name type="common">Monoblepharis prolifera</name>
    <dbReference type="NCBI Taxonomy" id="1344416"/>
    <lineage>
        <taxon>Eukaryota</taxon>
        <taxon>Fungi</taxon>
        <taxon>Fungi incertae sedis</taxon>
        <taxon>Chytridiomycota</taxon>
        <taxon>Chytridiomycota incertae sedis</taxon>
        <taxon>Monoblepharidomycetes</taxon>
        <taxon>Monoblepharidales</taxon>
        <taxon>Gonapodyaceae</taxon>
        <taxon>Gonapodya</taxon>
    </lineage>
</organism>
<feature type="repeat" description="WD" evidence="4">
    <location>
        <begin position="557"/>
        <end position="591"/>
    </location>
</feature>
<evidence type="ECO:0000256" key="5">
    <source>
        <dbReference type="SAM" id="MobiDB-lite"/>
    </source>
</evidence>
<protein>
    <submittedName>
        <fullName evidence="7">WD40 repeat-like protein</fullName>
    </submittedName>
</protein>
<dbReference type="Proteomes" id="UP000070544">
    <property type="component" value="Unassembled WGS sequence"/>
</dbReference>
<feature type="repeat" description="WD" evidence="4">
    <location>
        <begin position="140"/>
        <end position="174"/>
    </location>
</feature>
<proteinExistence type="inferred from homology"/>
<accession>A0A139ATU5</accession>
<evidence type="ECO:0000256" key="1">
    <source>
        <dbReference type="ARBA" id="ARBA00010226"/>
    </source>
</evidence>
<dbReference type="GO" id="GO:0005737">
    <property type="term" value="C:cytoplasm"/>
    <property type="evidence" value="ECO:0007669"/>
    <property type="project" value="EnsemblFungi"/>
</dbReference>
<dbReference type="InterPro" id="IPR015943">
    <property type="entry name" value="WD40/YVTN_repeat-like_dom_sf"/>
</dbReference>
<dbReference type="STRING" id="1344416.A0A139ATU5"/>
<dbReference type="PANTHER" id="PTHR19858:SF0">
    <property type="entry name" value="PERIODIC TRYPTOPHAN PROTEIN 2 HOMOLOG"/>
    <property type="match status" value="1"/>
</dbReference>
<dbReference type="EMBL" id="KQ965736">
    <property type="protein sequence ID" value="KXS20166.1"/>
    <property type="molecule type" value="Genomic_DNA"/>
</dbReference>
<dbReference type="Pfam" id="PF00400">
    <property type="entry name" value="WD40"/>
    <property type="match status" value="4"/>
</dbReference>
<evidence type="ECO:0000256" key="3">
    <source>
        <dbReference type="ARBA" id="ARBA00022737"/>
    </source>
</evidence>
<dbReference type="Gene3D" id="2.130.10.10">
    <property type="entry name" value="YVTN repeat-like/Quinoprotein amine dehydrogenase"/>
    <property type="match status" value="3"/>
</dbReference>
<dbReference type="OMA" id="VYEWQSE"/>
<reference evidence="7 8" key="1">
    <citation type="journal article" date="2015" name="Genome Biol. Evol.">
        <title>Phylogenomic analyses indicate that early fungi evolved digesting cell walls of algal ancestors of land plants.</title>
        <authorList>
            <person name="Chang Y."/>
            <person name="Wang S."/>
            <person name="Sekimoto S."/>
            <person name="Aerts A.L."/>
            <person name="Choi C."/>
            <person name="Clum A."/>
            <person name="LaButti K.M."/>
            <person name="Lindquist E.A."/>
            <person name="Yee Ngan C."/>
            <person name="Ohm R.A."/>
            <person name="Salamov A.A."/>
            <person name="Grigoriev I.V."/>
            <person name="Spatafora J.W."/>
            <person name="Berbee M.L."/>
        </authorList>
    </citation>
    <scope>NUCLEOTIDE SEQUENCE [LARGE SCALE GENOMIC DNA]</scope>
    <source>
        <strain evidence="7 8">JEL478</strain>
    </source>
</reference>
<dbReference type="GO" id="GO:0030010">
    <property type="term" value="P:establishment of cell polarity"/>
    <property type="evidence" value="ECO:0007669"/>
    <property type="project" value="EnsemblFungi"/>
</dbReference>
<dbReference type="PROSITE" id="PS00678">
    <property type="entry name" value="WD_REPEATS_1"/>
    <property type="match status" value="1"/>
</dbReference>
<dbReference type="InterPro" id="IPR027145">
    <property type="entry name" value="PWP2"/>
</dbReference>
<evidence type="ECO:0000259" key="6">
    <source>
        <dbReference type="Pfam" id="PF04003"/>
    </source>
</evidence>
<keyword evidence="2 4" id="KW-0853">WD repeat</keyword>
<sequence>MRTDFRFSNLCGVVYKQGNVIFTPDGNSIVSAVGNRVSVFDLVNNVSNTLPFENRKTISRIALSPNAALLISIDEDGKSIVFNVPNRTSLHHHSFKEPVRDVRFSPNGSIVLVTQGRLIQAWRTPGHHREFAPFVLHRTYAGHYDDVVRLSWRSCGTRFISASKDMTARIWTLNPEEGFMPAVLAGHRDVVVGAWFVEDKDTDKDSSQLSKDESDPSRIYTVSKDGAFFIWEEQLDVEADEDAETILPGQTKRPRVAMAPGQLQGQAPPGTRQNINTLRKYRWKIIARHYFNQNHAKVQTAEFHPKSGLLLVGFSSGVFGLWEVPDFSNIHTLSISQHQITAASISPGGEWLALGSSALGQLLVWEWQSETYVLKQQAHSGTIDCCSYSADGHHLATGALDGKVKVWSASNGFCFVTFHEHSAGVTKVEFARQGQVLWSSSLDGTVRGFDLLRYRNFRTLTTPTAVQFSSLAVDPSGDVVAAGGADVFEIYVWSVQTGRLLEVLPGHTGPIGALQFDPSGSGRLLSGSWDGTARVWEIFGRKAGQTESLGRLGGPSVVAVTWRPDGQEVALSTLDGMITFWDPEEANQVGSVEGRRDIAPGRLAGDHRTATNNSSGRCFTSLCYNTDGSCVLAGGRSRFVCIYECRSRVLLKRFQISYNLSLDGMRDFLNSKNMTDAGPLDLIDDAEGSSEEEADRYAKRLPGVQKGDLSRRKTQPEIRVMEVRFAPTGRSWAAATTEGLMIYSVDDDIAFDPFDLDIDVTPQTTKRVVAQGDWTRALVMSFRLGDRKLTQFVVEQTPTNDIELTVRQLPAKYQERMLKFLVEWLESTHLVEFALRWVTSFLRHHARSLKDSVVKDAAEDAEFLPAPPLVSRFLFRDSFTPAPPHEP</sequence>